<organism evidence="1 2">
    <name type="scientific">Vibrio nigripulchritudo SOn1</name>
    <dbReference type="NCBI Taxonomy" id="1238450"/>
    <lineage>
        <taxon>Bacteria</taxon>
        <taxon>Pseudomonadati</taxon>
        <taxon>Pseudomonadota</taxon>
        <taxon>Gammaproteobacteria</taxon>
        <taxon>Vibrionales</taxon>
        <taxon>Vibrionaceae</taxon>
        <taxon>Vibrio</taxon>
    </lineage>
</organism>
<comment type="caution">
    <text evidence="1">The sequence shown here is derived from an EMBL/GenBank/DDBJ whole genome shotgun (WGS) entry which is preliminary data.</text>
</comment>
<protein>
    <recommendedName>
        <fullName evidence="3">BioF2-like acetyltransferase domain-containing protein</fullName>
    </recommendedName>
</protein>
<dbReference type="InterPro" id="IPR016181">
    <property type="entry name" value="Acyl_CoA_acyltransferase"/>
</dbReference>
<name>A0AAV2VMH5_9VIBR</name>
<reference evidence="1 2" key="1">
    <citation type="journal article" date="2013" name="ISME J.">
        <title>Comparative genomics of pathogenic lineages of Vibrio nigripulchritudo identifies virulence-associated traits.</title>
        <authorList>
            <person name="Goudenege D."/>
            <person name="Labreuche Y."/>
            <person name="Krin E."/>
            <person name="Ansquer D."/>
            <person name="Mangenot S."/>
            <person name="Calteau A."/>
            <person name="Medigue C."/>
            <person name="Mazel D."/>
            <person name="Polz M.F."/>
            <person name="Le Roux F."/>
        </authorList>
    </citation>
    <scope>NUCLEOTIDE SEQUENCE [LARGE SCALE GENOMIC DNA]</scope>
    <source>
        <strain evidence="1 2">SOn1</strain>
    </source>
</reference>
<evidence type="ECO:0000313" key="2">
    <source>
        <dbReference type="Proteomes" id="UP000018211"/>
    </source>
</evidence>
<proteinExistence type="predicted"/>
<dbReference type="EMBL" id="CAOF01000070">
    <property type="protein sequence ID" value="CCO45939.1"/>
    <property type="molecule type" value="Genomic_DNA"/>
</dbReference>
<evidence type="ECO:0008006" key="3">
    <source>
        <dbReference type="Google" id="ProtNLM"/>
    </source>
</evidence>
<gene>
    <name evidence="1" type="ORF">VIBNISOn1_1610061</name>
</gene>
<accession>A0AAV2VMH5</accession>
<evidence type="ECO:0000313" key="1">
    <source>
        <dbReference type="EMBL" id="CCO45939.1"/>
    </source>
</evidence>
<dbReference type="Proteomes" id="UP000018211">
    <property type="component" value="Unassembled WGS sequence"/>
</dbReference>
<sequence>MGWGECMLTSNEWHQSFLQLMTEPDMIQQCNAKFINYDVNSVFIPATVSLPVHNNCYAVSPLTLVSGYGEDELPKLQNPLLRKLSFSLLKALTKPLEWAGLNQVQTLNNQCLSTNMYSSHWNTIDLSELRSNATTAYPDKALLLRSLNSVQHSSILQNARRDGWLAVATRQVYLHCDWQSFIPSTDIKRDRKLLEEKGWQFRLLKTQDECRQAKQLYDALYLDKYSQHNIQFSAEYMYHAVQHKLVTLFGLFYQDEMVATLGLVVIDGDMTCPIFGYDVKKPSKMGLYRRISIFTIEYARERNLNFNMSSGAPSFKTNRRAKPEIEYSYVYTRHLSSYKRLVWRVLSFLTETVYKPILQKYRL</sequence>
<dbReference type="SUPFAM" id="SSF55729">
    <property type="entry name" value="Acyl-CoA N-acyltransferases (Nat)"/>
    <property type="match status" value="1"/>
</dbReference>
<dbReference type="AlphaFoldDB" id="A0AAV2VMH5"/>